<dbReference type="CDD" id="cd24068">
    <property type="entry name" value="ASKHA_NBD_ROK_FnNanK-like"/>
    <property type="match status" value="1"/>
</dbReference>
<evidence type="ECO:0000313" key="3">
    <source>
        <dbReference type="Proteomes" id="UP001306950"/>
    </source>
</evidence>
<dbReference type="EMBL" id="JAZHPZ010000011">
    <property type="protein sequence ID" value="MEF2967967.1"/>
    <property type="molecule type" value="Genomic_DNA"/>
</dbReference>
<dbReference type="SUPFAM" id="SSF53067">
    <property type="entry name" value="Actin-like ATPase domain"/>
    <property type="match status" value="1"/>
</dbReference>
<gene>
    <name evidence="2" type="ORF">V3851_19225</name>
</gene>
<dbReference type="Gene3D" id="3.30.420.40">
    <property type="match status" value="2"/>
</dbReference>
<dbReference type="PANTHER" id="PTHR18964">
    <property type="entry name" value="ROK (REPRESSOR, ORF, KINASE) FAMILY"/>
    <property type="match status" value="1"/>
</dbReference>
<dbReference type="InterPro" id="IPR043129">
    <property type="entry name" value="ATPase_NBD"/>
</dbReference>
<keyword evidence="3" id="KW-1185">Reference proteome</keyword>
<name>A0ABU7VYG7_9BACL</name>
<comment type="similarity">
    <text evidence="1">Belongs to the ROK (NagC/XylR) family.</text>
</comment>
<dbReference type="Pfam" id="PF00480">
    <property type="entry name" value="ROK"/>
    <property type="match status" value="1"/>
</dbReference>
<reference evidence="2 3" key="1">
    <citation type="submission" date="2024-02" db="EMBL/GenBank/DDBJ databases">
        <title>A nitrogen-fixing paenibacillus bacterium.</title>
        <authorList>
            <person name="Zhang W.L."/>
            <person name="Chen S.F."/>
        </authorList>
    </citation>
    <scope>NUCLEOTIDE SEQUENCE [LARGE SCALE GENOMIC DNA]</scope>
    <source>
        <strain evidence="2 3">M1</strain>
    </source>
</reference>
<organism evidence="2 3">
    <name type="scientific">Paenibacillus haidiansis</name>
    <dbReference type="NCBI Taxonomy" id="1574488"/>
    <lineage>
        <taxon>Bacteria</taxon>
        <taxon>Bacillati</taxon>
        <taxon>Bacillota</taxon>
        <taxon>Bacilli</taxon>
        <taxon>Bacillales</taxon>
        <taxon>Paenibacillaceae</taxon>
        <taxon>Paenibacillus</taxon>
    </lineage>
</organism>
<sequence length="316" mass="33189">MSSQGEAAIGLDLGGTNIKAGLVARDGTVIHRLSLPTEAHRGGEALMDRLSEIVLALREHAMKHDWRIRGVGVGSAGQVSREKGAVIGATANLPGWAGMELAVRLESRTGLPVAVDNDANAMAFGEAWAGAGREWRDFVCVTLGTGVGGCLILDREPYRGRDGFAGEFGHHVVEHGGIPCNCGRTGCWEQYASVTALMRMTREIKGEAELLATPTKVFGSAREGYGPALTLVNEYANYIAIGLANLIHLFNPQGIVIGGAVTQQGDFLFDRVRGAVAGLLLPVYKDAAEEIPIVPAALGNDGGVIGAVAGYFIKSD</sequence>
<dbReference type="PANTHER" id="PTHR18964:SF149">
    <property type="entry name" value="BIFUNCTIONAL UDP-N-ACETYLGLUCOSAMINE 2-EPIMERASE_N-ACETYLMANNOSAMINE KINASE"/>
    <property type="match status" value="1"/>
</dbReference>
<proteinExistence type="inferred from homology"/>
<dbReference type="RefSeq" id="WP_331848178.1">
    <property type="nucleotide sequence ID" value="NZ_JAZHPZ010000011.1"/>
</dbReference>
<dbReference type="Proteomes" id="UP001306950">
    <property type="component" value="Unassembled WGS sequence"/>
</dbReference>
<dbReference type="InterPro" id="IPR000600">
    <property type="entry name" value="ROK"/>
</dbReference>
<evidence type="ECO:0000313" key="2">
    <source>
        <dbReference type="EMBL" id="MEF2967967.1"/>
    </source>
</evidence>
<protein>
    <submittedName>
        <fullName evidence="2">ROK family protein</fullName>
    </submittedName>
</protein>
<evidence type="ECO:0000256" key="1">
    <source>
        <dbReference type="ARBA" id="ARBA00006479"/>
    </source>
</evidence>
<comment type="caution">
    <text evidence="2">The sequence shown here is derived from an EMBL/GenBank/DDBJ whole genome shotgun (WGS) entry which is preliminary data.</text>
</comment>
<accession>A0ABU7VYG7</accession>